<evidence type="ECO:0000313" key="6">
    <source>
        <dbReference type="EMBL" id="MFJ1269865.1"/>
    </source>
</evidence>
<dbReference type="InterPro" id="IPR000847">
    <property type="entry name" value="LysR_HTH_N"/>
</dbReference>
<dbReference type="InterPro" id="IPR005119">
    <property type="entry name" value="LysR_subst-bd"/>
</dbReference>
<organism evidence="6 7">
    <name type="scientific">Legionella lytica</name>
    <dbReference type="NCBI Taxonomy" id="96232"/>
    <lineage>
        <taxon>Bacteria</taxon>
        <taxon>Pseudomonadati</taxon>
        <taxon>Pseudomonadota</taxon>
        <taxon>Gammaproteobacteria</taxon>
        <taxon>Legionellales</taxon>
        <taxon>Legionellaceae</taxon>
        <taxon>Legionella</taxon>
    </lineage>
</organism>
<dbReference type="Proteomes" id="UP001615550">
    <property type="component" value="Unassembled WGS sequence"/>
</dbReference>
<dbReference type="InterPro" id="IPR036390">
    <property type="entry name" value="WH_DNA-bd_sf"/>
</dbReference>
<evidence type="ECO:0000313" key="7">
    <source>
        <dbReference type="Proteomes" id="UP001615550"/>
    </source>
</evidence>
<dbReference type="InterPro" id="IPR058163">
    <property type="entry name" value="LysR-type_TF_proteobact-type"/>
</dbReference>
<name>A0ABW8DF60_9GAMM</name>
<dbReference type="RefSeq" id="WP_400188680.1">
    <property type="nucleotide sequence ID" value="NZ_JBGORX010000010.1"/>
</dbReference>
<dbReference type="Pfam" id="PF00126">
    <property type="entry name" value="HTH_1"/>
    <property type="match status" value="1"/>
</dbReference>
<evidence type="ECO:0000259" key="5">
    <source>
        <dbReference type="PROSITE" id="PS50931"/>
    </source>
</evidence>
<evidence type="ECO:0000256" key="2">
    <source>
        <dbReference type="ARBA" id="ARBA00023015"/>
    </source>
</evidence>
<dbReference type="InterPro" id="IPR036388">
    <property type="entry name" value="WH-like_DNA-bd_sf"/>
</dbReference>
<keyword evidence="7" id="KW-1185">Reference proteome</keyword>
<dbReference type="Gene3D" id="1.10.10.10">
    <property type="entry name" value="Winged helix-like DNA-binding domain superfamily/Winged helix DNA-binding domain"/>
    <property type="match status" value="1"/>
</dbReference>
<dbReference type="Pfam" id="PF03466">
    <property type="entry name" value="LysR_substrate"/>
    <property type="match status" value="1"/>
</dbReference>
<dbReference type="EMBL" id="JBGORX010000010">
    <property type="protein sequence ID" value="MFJ1269865.1"/>
    <property type="molecule type" value="Genomic_DNA"/>
</dbReference>
<feature type="domain" description="HTH lysR-type" evidence="5">
    <location>
        <begin position="1"/>
        <end position="59"/>
    </location>
</feature>
<protein>
    <submittedName>
        <fullName evidence="6">LysR family transcriptional regulator</fullName>
    </submittedName>
</protein>
<keyword evidence="3" id="KW-0238">DNA-binding</keyword>
<comment type="similarity">
    <text evidence="1">Belongs to the LysR transcriptional regulatory family.</text>
</comment>
<dbReference type="CDD" id="cd08422">
    <property type="entry name" value="PBP2_CrgA_like"/>
    <property type="match status" value="1"/>
</dbReference>
<reference evidence="6 7" key="1">
    <citation type="submission" date="2024-08" db="EMBL/GenBank/DDBJ databases">
        <title>Draft Genome Sequence of Legionella lytica strain DSB2004, Isolated From a Fire Sprinkler System.</title>
        <authorList>
            <person name="Everhart A.D."/>
            <person name="Kidane D.T."/>
            <person name="Farone A.L."/>
            <person name="Farone M.B."/>
        </authorList>
    </citation>
    <scope>NUCLEOTIDE SEQUENCE [LARGE SCALE GENOMIC DNA]</scope>
    <source>
        <strain evidence="6 7">DSB2004</strain>
    </source>
</reference>
<sequence length="297" mass="33927">MDILQCLKSFTTVVECNSFVAAAQTLSISSSKISKQITHLELELKTKLFIRSTKQLILTDKGQMLYEKVGNLFDELKVIKEIALQDLPLDLVTLKLCLTVSPAVLYLTNLTTQFMETHSGIAIDLHIGSNSVDMYEYNFDLAITFDVIRQPNMICKKLFSIQRDIYASPEYLETHGYPATPDELINHNCLINTIYGLQNKWILNSQIIHVSGNFKSNNAEVLKQVALNGLGLIWVPYFSVQEEVQAGKLLRVLPNDKSPEIMLYAIYKKHKRNNEYIDLFVQYLCEKIVTDRIIELD</sequence>
<evidence type="ECO:0000256" key="1">
    <source>
        <dbReference type="ARBA" id="ARBA00009437"/>
    </source>
</evidence>
<comment type="caution">
    <text evidence="6">The sequence shown here is derived from an EMBL/GenBank/DDBJ whole genome shotgun (WGS) entry which is preliminary data.</text>
</comment>
<dbReference type="SUPFAM" id="SSF46785">
    <property type="entry name" value="Winged helix' DNA-binding domain"/>
    <property type="match status" value="1"/>
</dbReference>
<dbReference type="Gene3D" id="3.40.190.290">
    <property type="match status" value="1"/>
</dbReference>
<keyword evidence="2" id="KW-0805">Transcription regulation</keyword>
<dbReference type="PANTHER" id="PTHR30537">
    <property type="entry name" value="HTH-TYPE TRANSCRIPTIONAL REGULATOR"/>
    <property type="match status" value="1"/>
</dbReference>
<dbReference type="PROSITE" id="PS50931">
    <property type="entry name" value="HTH_LYSR"/>
    <property type="match status" value="1"/>
</dbReference>
<keyword evidence="4" id="KW-0804">Transcription</keyword>
<gene>
    <name evidence="6" type="ORF">ACD661_14985</name>
</gene>
<dbReference type="PANTHER" id="PTHR30537:SF35">
    <property type="entry name" value="TRANSCRIPTIONAL REGULATORY PROTEIN"/>
    <property type="match status" value="1"/>
</dbReference>
<accession>A0ABW8DF60</accession>
<dbReference type="SUPFAM" id="SSF53850">
    <property type="entry name" value="Periplasmic binding protein-like II"/>
    <property type="match status" value="1"/>
</dbReference>
<evidence type="ECO:0000256" key="4">
    <source>
        <dbReference type="ARBA" id="ARBA00023163"/>
    </source>
</evidence>
<evidence type="ECO:0000256" key="3">
    <source>
        <dbReference type="ARBA" id="ARBA00023125"/>
    </source>
</evidence>
<proteinExistence type="inferred from homology"/>